<dbReference type="RefSeq" id="WP_092703765.1">
    <property type="nucleotide sequence ID" value="NZ_FNFC01000013.1"/>
</dbReference>
<evidence type="ECO:0000313" key="9">
    <source>
        <dbReference type="Proteomes" id="UP000198856"/>
    </source>
</evidence>
<feature type="transmembrane region" description="Helical" evidence="6">
    <location>
        <begin position="233"/>
        <end position="253"/>
    </location>
</feature>
<dbReference type="STRING" id="890420.SAMN05216226_11348"/>
<evidence type="ECO:0000256" key="2">
    <source>
        <dbReference type="ARBA" id="ARBA00022692"/>
    </source>
</evidence>
<keyword evidence="2 6" id="KW-0812">Transmembrane</keyword>
<evidence type="ECO:0000259" key="7">
    <source>
        <dbReference type="Pfam" id="PF01694"/>
    </source>
</evidence>
<feature type="transmembrane region" description="Helical" evidence="6">
    <location>
        <begin position="273"/>
        <end position="293"/>
    </location>
</feature>
<feature type="domain" description="Peptidase S54 rhomboid" evidence="7">
    <location>
        <begin position="185"/>
        <end position="291"/>
    </location>
</feature>
<comment type="subcellular location">
    <subcellularLocation>
        <location evidence="1">Membrane</location>
        <topology evidence="1">Multi-pass membrane protein</topology>
    </subcellularLocation>
</comment>
<reference evidence="8 9" key="1">
    <citation type="submission" date="2016-10" db="EMBL/GenBank/DDBJ databases">
        <authorList>
            <person name="de Groot N.N."/>
        </authorList>
    </citation>
    <scope>NUCLEOTIDE SEQUENCE [LARGE SCALE GENOMIC DNA]</scope>
    <source>
        <strain evidence="8 9">IBRC-M10015</strain>
    </source>
</reference>
<gene>
    <name evidence="8" type="ORF">SAMN05216226_11348</name>
</gene>
<keyword evidence="9" id="KW-1185">Reference proteome</keyword>
<evidence type="ECO:0000256" key="6">
    <source>
        <dbReference type="SAM" id="Phobius"/>
    </source>
</evidence>
<dbReference type="OrthoDB" id="205691at2157"/>
<feature type="transmembrane region" description="Helical" evidence="6">
    <location>
        <begin position="12"/>
        <end position="29"/>
    </location>
</feature>
<keyword evidence="4 6" id="KW-0472">Membrane</keyword>
<feature type="region of interest" description="Disordered" evidence="5">
    <location>
        <begin position="130"/>
        <end position="178"/>
    </location>
</feature>
<evidence type="ECO:0000256" key="3">
    <source>
        <dbReference type="ARBA" id="ARBA00022989"/>
    </source>
</evidence>
<dbReference type="InterPro" id="IPR035952">
    <property type="entry name" value="Rhomboid-like_sf"/>
</dbReference>
<evidence type="ECO:0000313" key="8">
    <source>
        <dbReference type="EMBL" id="SDJ97133.1"/>
    </source>
</evidence>
<feature type="transmembrane region" description="Helical" evidence="6">
    <location>
        <begin position="425"/>
        <end position="443"/>
    </location>
</feature>
<evidence type="ECO:0000256" key="1">
    <source>
        <dbReference type="ARBA" id="ARBA00004141"/>
    </source>
</evidence>
<dbReference type="InterPro" id="IPR022764">
    <property type="entry name" value="Peptidase_S54_rhomboid_dom"/>
</dbReference>
<feature type="transmembrane region" description="Helical" evidence="6">
    <location>
        <begin position="392"/>
        <end position="413"/>
    </location>
</feature>
<dbReference type="SUPFAM" id="SSF144091">
    <property type="entry name" value="Rhomboid-like"/>
    <property type="match status" value="1"/>
</dbReference>
<feature type="transmembrane region" description="Helical" evidence="6">
    <location>
        <begin position="41"/>
        <end position="63"/>
    </location>
</feature>
<dbReference type="Gene3D" id="1.20.1540.10">
    <property type="entry name" value="Rhomboid-like"/>
    <property type="match status" value="1"/>
</dbReference>
<accession>A0A1G8Y382</accession>
<feature type="transmembrane region" description="Helical" evidence="6">
    <location>
        <begin position="329"/>
        <end position="350"/>
    </location>
</feature>
<proteinExistence type="predicted"/>
<evidence type="ECO:0000256" key="5">
    <source>
        <dbReference type="SAM" id="MobiDB-lite"/>
    </source>
</evidence>
<evidence type="ECO:0000256" key="4">
    <source>
        <dbReference type="ARBA" id="ARBA00023136"/>
    </source>
</evidence>
<dbReference type="GO" id="GO:0004252">
    <property type="term" value="F:serine-type endopeptidase activity"/>
    <property type="evidence" value="ECO:0007669"/>
    <property type="project" value="InterPro"/>
</dbReference>
<name>A0A1G8Y382_9EURY</name>
<keyword evidence="3 6" id="KW-1133">Transmembrane helix</keyword>
<dbReference type="GO" id="GO:0016020">
    <property type="term" value="C:membrane"/>
    <property type="evidence" value="ECO:0007669"/>
    <property type="project" value="UniProtKB-SubCell"/>
</dbReference>
<feature type="transmembrane region" description="Helical" evidence="6">
    <location>
        <begin position="362"/>
        <end position="386"/>
    </location>
</feature>
<dbReference type="AlphaFoldDB" id="A0A1G8Y382"/>
<organism evidence="8 9">
    <name type="scientific">Halovenus aranensis</name>
    <dbReference type="NCBI Taxonomy" id="890420"/>
    <lineage>
        <taxon>Archaea</taxon>
        <taxon>Methanobacteriati</taxon>
        <taxon>Methanobacteriota</taxon>
        <taxon>Stenosarchaea group</taxon>
        <taxon>Halobacteria</taxon>
        <taxon>Halobacteriales</taxon>
        <taxon>Haloarculaceae</taxon>
        <taxon>Halovenus</taxon>
    </lineage>
</organism>
<dbReference type="Proteomes" id="UP000198856">
    <property type="component" value="Unassembled WGS sequence"/>
</dbReference>
<sequence length="634" mass="66573">MVVDVATLTRVGVAVTAVVAVLFGVSLAGRQRVRRVLTDRFLYGVPWGSLVVIVGVFAFYLFAQSGLRHWNEPVVVAFRNWAYPYVTGMITSAFAHASPSHLLGNMLTTVVLAPLAEFIWGHYPYERTATRSPVGSGDSRVPDSPEPAEFDTSPTTGIPSGDPDTPAPEETDTEDGSRLRDRPVVRALVVFPGVVLAVSLLTSLYALGWSLGFSGTVFAFLGFVLLRYPVLTAVALLGASLVSTLLNTFLTPVLRATAEGGPPQPPAWAGVNVQAHLLGFLIGVALALCLLWHRDSLPDPARLFGATVLVATVQGLWELSTADGGTFTRYQGIGIVFVLVLAMLITYVATSENNAATDRVATAVRGVAVLWLLGSVGVAAGVVALFGTDTMTVLSVAAVVPALALPGAVLIAPDGVGVPVTSRRLLFAALVLVTVVIALPSVAGNSLGMESDAVPEGAVTVGDYHVSYAEDATSGRTETTDSGLVVVSERRYVWSVTVSDEVLEHDGTATIPVGGVGWRETVRAERTGWNVVGNDSVYVVDLETDTTRERSFTSAPSRASVTLAGNRIVLVPTENGFSLTVTRNGTEVGSAQVPPPGDAVTVDSLTFSTTASRDGTTVLFALTDDSRVAIAQKE</sequence>
<dbReference type="EMBL" id="FNFC01000013">
    <property type="protein sequence ID" value="SDJ97133.1"/>
    <property type="molecule type" value="Genomic_DNA"/>
</dbReference>
<feature type="transmembrane region" description="Helical" evidence="6">
    <location>
        <begin position="184"/>
        <end position="201"/>
    </location>
</feature>
<protein>
    <submittedName>
        <fullName evidence="8">Rhomboid family protein</fullName>
    </submittedName>
</protein>
<dbReference type="Pfam" id="PF01694">
    <property type="entry name" value="Rhomboid"/>
    <property type="match status" value="1"/>
</dbReference>
<feature type="transmembrane region" description="Helical" evidence="6">
    <location>
        <begin position="102"/>
        <end position="123"/>
    </location>
</feature>